<evidence type="ECO:0000256" key="5">
    <source>
        <dbReference type="ARBA" id="ARBA00022725"/>
    </source>
</evidence>
<keyword evidence="4 10" id="KW-0812">Transmembrane</keyword>
<evidence type="ECO:0000256" key="7">
    <source>
        <dbReference type="ARBA" id="ARBA00023136"/>
    </source>
</evidence>
<keyword evidence="2" id="KW-1003">Cell membrane</keyword>
<reference evidence="11" key="1">
    <citation type="submission" date="2019-09" db="EMBL/GenBank/DDBJ databases">
        <title>A single-point mutation causes one-way shift of pheromone receptor function in two closely related species, Heliothis virescens and H. subflexa.</title>
        <authorList>
            <person name="Liu Y."/>
            <person name="Wang G."/>
            <person name="Cao S."/>
        </authorList>
    </citation>
    <scope>NUCLEOTIDE SEQUENCE</scope>
    <source>
        <tissue evidence="11">Antenna</tissue>
    </source>
</reference>
<evidence type="ECO:0000256" key="10">
    <source>
        <dbReference type="RuleBase" id="RU351113"/>
    </source>
</evidence>
<name>A0A8E4MSL1_HELVI</name>
<dbReference type="EMBL" id="MN399799">
    <property type="protein sequence ID" value="QLF97428.1"/>
    <property type="molecule type" value="mRNA"/>
</dbReference>
<evidence type="ECO:0000256" key="8">
    <source>
        <dbReference type="ARBA" id="ARBA00023170"/>
    </source>
</evidence>
<proteinExistence type="evidence at transcript level"/>
<dbReference type="GO" id="GO:0005549">
    <property type="term" value="F:odorant binding"/>
    <property type="evidence" value="ECO:0007669"/>
    <property type="project" value="InterPro"/>
</dbReference>
<dbReference type="AlphaFoldDB" id="A0A8E4MSL1"/>
<evidence type="ECO:0000256" key="2">
    <source>
        <dbReference type="ARBA" id="ARBA00022475"/>
    </source>
</evidence>
<evidence type="ECO:0000256" key="9">
    <source>
        <dbReference type="ARBA" id="ARBA00023224"/>
    </source>
</evidence>
<feature type="transmembrane region" description="Helical" evidence="10">
    <location>
        <begin position="57"/>
        <end position="76"/>
    </location>
</feature>
<feature type="transmembrane region" description="Helical" evidence="10">
    <location>
        <begin position="88"/>
        <end position="108"/>
    </location>
</feature>
<dbReference type="InterPro" id="IPR004117">
    <property type="entry name" value="7tm6_olfct_rcpt"/>
</dbReference>
<dbReference type="GO" id="GO:0005886">
    <property type="term" value="C:plasma membrane"/>
    <property type="evidence" value="ECO:0007669"/>
    <property type="project" value="UniProtKB-SubCell"/>
</dbReference>
<organism evidence="11">
    <name type="scientific">Heliothis virescens</name>
    <name type="common">Tobacco budworm moth</name>
    <dbReference type="NCBI Taxonomy" id="7102"/>
    <lineage>
        <taxon>Eukaryota</taxon>
        <taxon>Metazoa</taxon>
        <taxon>Ecdysozoa</taxon>
        <taxon>Arthropoda</taxon>
        <taxon>Hexapoda</taxon>
        <taxon>Insecta</taxon>
        <taxon>Pterygota</taxon>
        <taxon>Neoptera</taxon>
        <taxon>Endopterygota</taxon>
        <taxon>Lepidoptera</taxon>
        <taxon>Glossata</taxon>
        <taxon>Ditrysia</taxon>
        <taxon>Noctuoidea</taxon>
        <taxon>Noctuidae</taxon>
        <taxon>Heliothinae</taxon>
        <taxon>Heliothis</taxon>
    </lineage>
</organism>
<feature type="transmembrane region" description="Helical" evidence="10">
    <location>
        <begin position="144"/>
        <end position="167"/>
    </location>
</feature>
<evidence type="ECO:0000313" key="11">
    <source>
        <dbReference type="EMBL" id="QLF97428.1"/>
    </source>
</evidence>
<keyword evidence="5 10" id="KW-0552">Olfaction</keyword>
<dbReference type="Pfam" id="PF02949">
    <property type="entry name" value="7tm_6"/>
    <property type="match status" value="1"/>
</dbReference>
<evidence type="ECO:0000256" key="1">
    <source>
        <dbReference type="ARBA" id="ARBA00004651"/>
    </source>
</evidence>
<keyword evidence="3 10" id="KW-0716">Sensory transduction</keyword>
<sequence length="431" mass="50111">MNLRKFLFENEAVEGINSPADYLYTRILRFNLDFIRTWPRKELGEPENLAFTVFMQYFYLILNIVTVIGSTSYIVVRGSELSFIEAGLMYLIFLIGIVDTLTVVCLTFSKKFRVLAKDFLTKTHLFYYKDRSKHAMEIHKKIHLISHLFSLWILFQMLSGLSLFNIIPMYSNLAAGKYRKGGLQNSTFEHSLYYLYPFNTSTDITGYIIACILHWIISYLCSCWFCIINLFLSLLVFNLWGHFKILISTLEEFPRPSSKSIETLESPYKYTEEELLEVAEKLKDCINYHREIKIFTNRMSDVFGPMLFIYYAFHQASGCLLLLECSQMTARALMRYLPLTIIMLQQLIQLSVIFELVGTESEKLKDAVYGVPWDCMDTKNRKVVMFFLMNVQEPVHVKAMGLANVGVTTMASILKTSLSYFTFLLSQTKEE</sequence>
<comment type="subcellular location">
    <subcellularLocation>
        <location evidence="1 10">Cell membrane</location>
        <topology evidence="1 10">Multi-pass membrane protein</topology>
    </subcellularLocation>
</comment>
<comment type="caution">
    <text evidence="10">Lacks conserved residue(s) required for the propagation of feature annotation.</text>
</comment>
<dbReference type="GO" id="GO:0007165">
    <property type="term" value="P:signal transduction"/>
    <property type="evidence" value="ECO:0007669"/>
    <property type="project" value="UniProtKB-KW"/>
</dbReference>
<dbReference type="GO" id="GO:0004984">
    <property type="term" value="F:olfactory receptor activity"/>
    <property type="evidence" value="ECO:0007669"/>
    <property type="project" value="InterPro"/>
</dbReference>
<keyword evidence="9 10" id="KW-0807">Transducer</keyword>
<dbReference type="PANTHER" id="PTHR21137">
    <property type="entry name" value="ODORANT RECEPTOR"/>
    <property type="match status" value="1"/>
</dbReference>
<dbReference type="SMR" id="A0A8E4MSL1"/>
<evidence type="ECO:0000256" key="3">
    <source>
        <dbReference type="ARBA" id="ARBA00022606"/>
    </source>
</evidence>
<comment type="similarity">
    <text evidence="10">Belongs to the insect chemoreceptor superfamily. Heteromeric odorant receptor channel (TC 1.A.69) family.</text>
</comment>
<evidence type="ECO:0000256" key="6">
    <source>
        <dbReference type="ARBA" id="ARBA00022989"/>
    </source>
</evidence>
<accession>A0A8E4MSL1</accession>
<keyword evidence="8 10" id="KW-0675">Receptor</keyword>
<feature type="transmembrane region" description="Helical" evidence="10">
    <location>
        <begin position="204"/>
        <end position="237"/>
    </location>
</feature>
<protein>
    <recommendedName>
        <fullName evidence="10">Odorant receptor</fullName>
    </recommendedName>
</protein>
<keyword evidence="7 10" id="KW-0472">Membrane</keyword>
<keyword evidence="6 10" id="KW-1133">Transmembrane helix</keyword>
<evidence type="ECO:0000256" key="4">
    <source>
        <dbReference type="ARBA" id="ARBA00022692"/>
    </source>
</evidence>
<dbReference type="PANTHER" id="PTHR21137:SF35">
    <property type="entry name" value="ODORANT RECEPTOR 19A-RELATED"/>
    <property type="match status" value="1"/>
</dbReference>